<dbReference type="Pfam" id="PF12867">
    <property type="entry name" value="DinB_2"/>
    <property type="match status" value="1"/>
</dbReference>
<evidence type="ECO:0000313" key="2">
    <source>
        <dbReference type="EMBL" id="TYS51978.1"/>
    </source>
</evidence>
<dbReference type="EMBL" id="VTER01000001">
    <property type="protein sequence ID" value="TYS51978.1"/>
    <property type="molecule type" value="Genomic_DNA"/>
</dbReference>
<dbReference type="RefSeq" id="WP_148972968.1">
    <property type="nucleotide sequence ID" value="NZ_VTER01000001.1"/>
</dbReference>
<accession>A0A5D4RQB4</accession>
<dbReference type="InterPro" id="IPR034660">
    <property type="entry name" value="DinB/YfiT-like"/>
</dbReference>
<dbReference type="SUPFAM" id="SSF109854">
    <property type="entry name" value="DinB/YfiT-like putative metalloenzymes"/>
    <property type="match status" value="1"/>
</dbReference>
<gene>
    <name evidence="2" type="ORF">FZD51_00555</name>
</gene>
<dbReference type="Proteomes" id="UP000322139">
    <property type="component" value="Unassembled WGS sequence"/>
</dbReference>
<evidence type="ECO:0000259" key="1">
    <source>
        <dbReference type="Pfam" id="PF12867"/>
    </source>
</evidence>
<organism evidence="2 3">
    <name type="scientific">Bacillus infantis</name>
    <dbReference type="NCBI Taxonomy" id="324767"/>
    <lineage>
        <taxon>Bacteria</taxon>
        <taxon>Bacillati</taxon>
        <taxon>Bacillota</taxon>
        <taxon>Bacilli</taxon>
        <taxon>Bacillales</taxon>
        <taxon>Bacillaceae</taxon>
        <taxon>Bacillus</taxon>
    </lineage>
</organism>
<dbReference type="InterPro" id="IPR024775">
    <property type="entry name" value="DinB-like"/>
</dbReference>
<dbReference type="AlphaFoldDB" id="A0A5D4RQB4"/>
<protein>
    <submittedName>
        <fullName evidence="2">DinB family protein</fullName>
    </submittedName>
</protein>
<dbReference type="Gene3D" id="1.20.120.450">
    <property type="entry name" value="dinb family like domain"/>
    <property type="match status" value="1"/>
</dbReference>
<sequence>MNFKLSEAMELLERTPRVLEFLLGGLSSGWLGASEGEGTWNPVEVVDHLIEGEKHNWVPRLKFMLEKGEEESFPPFDRFSHLKKEEQTVARKLHEFKEIRAQNLALLRELMVTEDRLEAAGKHPAFGTVKARELVSTWAVHDLTHLSQITRVMAERYREDVGPWVEYLGILSRNRNAGLGEEK</sequence>
<name>A0A5D4RQB4_9BACI</name>
<proteinExistence type="predicted"/>
<reference evidence="2 3" key="1">
    <citation type="submission" date="2019-08" db="EMBL/GenBank/DDBJ databases">
        <title>Bacillus genomes from the desert of Cuatro Cienegas, Coahuila.</title>
        <authorList>
            <person name="Olmedo-Alvarez G."/>
        </authorList>
    </citation>
    <scope>NUCLEOTIDE SEQUENCE [LARGE SCALE GENOMIC DNA]</scope>
    <source>
        <strain evidence="2 3">CH446_14T</strain>
    </source>
</reference>
<evidence type="ECO:0000313" key="3">
    <source>
        <dbReference type="Proteomes" id="UP000322139"/>
    </source>
</evidence>
<comment type="caution">
    <text evidence="2">The sequence shown here is derived from an EMBL/GenBank/DDBJ whole genome shotgun (WGS) entry which is preliminary data.</text>
</comment>
<feature type="domain" description="DinB-like" evidence="1">
    <location>
        <begin position="12"/>
        <end position="149"/>
    </location>
</feature>